<dbReference type="GeneID" id="108562521"/>
<reference evidence="3" key="1">
    <citation type="submission" date="2025-08" db="UniProtKB">
        <authorList>
            <consortium name="RefSeq"/>
        </authorList>
    </citation>
    <scope>IDENTIFICATION</scope>
    <source>
        <tissue evidence="3">Whole Larva</tissue>
    </source>
</reference>
<feature type="domain" description="Reverse transcriptase" evidence="1">
    <location>
        <begin position="112"/>
        <end position="356"/>
    </location>
</feature>
<dbReference type="Proteomes" id="UP000695000">
    <property type="component" value="Unplaced"/>
</dbReference>
<dbReference type="Pfam" id="PF00078">
    <property type="entry name" value="RVT_1"/>
    <property type="match status" value="1"/>
</dbReference>
<dbReference type="SUPFAM" id="SSF56672">
    <property type="entry name" value="DNA/RNA polymerases"/>
    <property type="match status" value="1"/>
</dbReference>
<sequence length="390" mass="44205">MSKIRIPLIRKADGSWARSSRERANVFAEHFVNVFQPFPNETIVDESGEIDEFLEAPFQMSLPIKPVRPFEVMDVIGDLKPSKAPGYDLITGRVMKELPRKAIVLLTTIFNSLMRTGYFSSHWKIAQLVVIPKTGKDPEKVTSYRPISLLPVMSKVFERLLLRRIRPFLCEEGVIPDHQFGFRRHHSTIEQIHRVTNDIRRSMEGKQYCSAVFLDITQAFDKVWHAGLLYKIKSTLPHTFYSLLKSFLCDRFFQVKMEGEVTQLYPIGSGVPQGSILGPVLYNLFTHDLPTSRETTIATYADDVAILSSNGDPVIAVRGLQCHLDAYQGWLSKWRIKVNETKSSHVTFTLRKGICPPVTLNNKIIPQADDAKCQDASPSVCEPWCTPPGT</sequence>
<dbReference type="RefSeq" id="XP_017776379.1">
    <property type="nucleotide sequence ID" value="XM_017920890.1"/>
</dbReference>
<protein>
    <submittedName>
        <fullName evidence="3">RNA-directed DNA polymerase from mobile element jockey-like</fullName>
    </submittedName>
</protein>
<gene>
    <name evidence="3" type="primary">LOC108562521</name>
</gene>
<proteinExistence type="predicted"/>
<accession>A0ABM1MP79</accession>
<evidence type="ECO:0000259" key="1">
    <source>
        <dbReference type="PROSITE" id="PS50878"/>
    </source>
</evidence>
<dbReference type="PANTHER" id="PTHR19446">
    <property type="entry name" value="REVERSE TRANSCRIPTASES"/>
    <property type="match status" value="1"/>
</dbReference>
<dbReference type="InterPro" id="IPR000477">
    <property type="entry name" value="RT_dom"/>
</dbReference>
<dbReference type="InterPro" id="IPR043502">
    <property type="entry name" value="DNA/RNA_pol_sf"/>
</dbReference>
<keyword evidence="2" id="KW-1185">Reference proteome</keyword>
<evidence type="ECO:0000313" key="2">
    <source>
        <dbReference type="Proteomes" id="UP000695000"/>
    </source>
</evidence>
<dbReference type="PROSITE" id="PS50878">
    <property type="entry name" value="RT_POL"/>
    <property type="match status" value="1"/>
</dbReference>
<dbReference type="CDD" id="cd01650">
    <property type="entry name" value="RT_nLTR_like"/>
    <property type="match status" value="1"/>
</dbReference>
<name>A0ABM1MP79_NICVS</name>
<organism evidence="2 3">
    <name type="scientific">Nicrophorus vespilloides</name>
    <name type="common">Boreal carrion beetle</name>
    <dbReference type="NCBI Taxonomy" id="110193"/>
    <lineage>
        <taxon>Eukaryota</taxon>
        <taxon>Metazoa</taxon>
        <taxon>Ecdysozoa</taxon>
        <taxon>Arthropoda</taxon>
        <taxon>Hexapoda</taxon>
        <taxon>Insecta</taxon>
        <taxon>Pterygota</taxon>
        <taxon>Neoptera</taxon>
        <taxon>Endopterygota</taxon>
        <taxon>Coleoptera</taxon>
        <taxon>Polyphaga</taxon>
        <taxon>Staphyliniformia</taxon>
        <taxon>Silphidae</taxon>
        <taxon>Nicrophorinae</taxon>
        <taxon>Nicrophorus</taxon>
    </lineage>
</organism>
<evidence type="ECO:0000313" key="3">
    <source>
        <dbReference type="RefSeq" id="XP_017776379.1"/>
    </source>
</evidence>